<dbReference type="PaxDb" id="3708-A0A078I7R2"/>
<gene>
    <name evidence="2" type="primary">BnaA05g12570D</name>
    <name evidence="1" type="ORF">DARMORV10_A05P15930.1</name>
    <name evidence="2" type="ORF">GSBRNA2T00082060001</name>
</gene>
<protein>
    <submittedName>
        <fullName evidence="1">(rape) hypothetical protein</fullName>
    </submittedName>
    <submittedName>
        <fullName evidence="2">BnaA05g12570D protein</fullName>
    </submittedName>
</protein>
<name>A0A078I7R2_BRANA</name>
<organism evidence="2 3">
    <name type="scientific">Brassica napus</name>
    <name type="common">Rape</name>
    <dbReference type="NCBI Taxonomy" id="3708"/>
    <lineage>
        <taxon>Eukaryota</taxon>
        <taxon>Viridiplantae</taxon>
        <taxon>Streptophyta</taxon>
        <taxon>Embryophyta</taxon>
        <taxon>Tracheophyta</taxon>
        <taxon>Spermatophyta</taxon>
        <taxon>Magnoliopsida</taxon>
        <taxon>eudicotyledons</taxon>
        <taxon>Gunneridae</taxon>
        <taxon>Pentapetalae</taxon>
        <taxon>rosids</taxon>
        <taxon>malvids</taxon>
        <taxon>Brassicales</taxon>
        <taxon>Brassicaceae</taxon>
        <taxon>Brassiceae</taxon>
        <taxon>Brassica</taxon>
    </lineage>
</organism>
<reference evidence="1" key="3">
    <citation type="submission" date="2021-01" db="EMBL/GenBank/DDBJ databases">
        <authorList>
            <consortium name="Genoscope - CEA"/>
            <person name="William W."/>
        </authorList>
    </citation>
    <scope>NUCLEOTIDE SEQUENCE</scope>
</reference>
<dbReference type="Gramene" id="CDY45444">
    <property type="protein sequence ID" value="CDY45444"/>
    <property type="gene ID" value="GSBRNA2T00082060001"/>
</dbReference>
<evidence type="ECO:0000313" key="3">
    <source>
        <dbReference type="Proteomes" id="UP000028999"/>
    </source>
</evidence>
<evidence type="ECO:0000313" key="2">
    <source>
        <dbReference type="EMBL" id="CDY45444.1"/>
    </source>
</evidence>
<accession>A0A078I7R2</accession>
<dbReference type="AlphaFoldDB" id="A0A078I7R2"/>
<evidence type="ECO:0000313" key="1">
    <source>
        <dbReference type="EMBL" id="CAF2096803.1"/>
    </source>
</evidence>
<reference evidence="2" key="2">
    <citation type="submission" date="2014-06" db="EMBL/GenBank/DDBJ databases">
        <authorList>
            <person name="Genoscope - CEA"/>
        </authorList>
    </citation>
    <scope>NUCLEOTIDE SEQUENCE</scope>
</reference>
<dbReference type="EMBL" id="HG994359">
    <property type="protein sequence ID" value="CAF2096803.1"/>
    <property type="molecule type" value="Genomic_DNA"/>
</dbReference>
<dbReference type="Proteomes" id="UP001295469">
    <property type="component" value="Chromosome A05"/>
</dbReference>
<dbReference type="Proteomes" id="UP000028999">
    <property type="component" value="Unassembled WGS sequence"/>
</dbReference>
<proteinExistence type="predicted"/>
<sequence length="66" mass="7974">MELSAWYFIETETPIHERQQRDKTISLILMLRGLEQRSIKETCIEAIKVVMVEDNEKRWIRGRELL</sequence>
<reference evidence="2 3" key="1">
    <citation type="journal article" date="2014" name="Science">
        <title>Plant genetics. Early allopolyploid evolution in the post-Neolithic Brassica napus oilseed genome.</title>
        <authorList>
            <person name="Chalhoub B."/>
            <person name="Denoeud F."/>
            <person name="Liu S."/>
            <person name="Parkin I.A."/>
            <person name="Tang H."/>
            <person name="Wang X."/>
            <person name="Chiquet J."/>
            <person name="Belcram H."/>
            <person name="Tong C."/>
            <person name="Samans B."/>
            <person name="Correa M."/>
            <person name="Da Silva C."/>
            <person name="Just J."/>
            <person name="Falentin C."/>
            <person name="Koh C.S."/>
            <person name="Le Clainche I."/>
            <person name="Bernard M."/>
            <person name="Bento P."/>
            <person name="Noel B."/>
            <person name="Labadie K."/>
            <person name="Alberti A."/>
            <person name="Charles M."/>
            <person name="Arnaud D."/>
            <person name="Guo H."/>
            <person name="Daviaud C."/>
            <person name="Alamery S."/>
            <person name="Jabbari K."/>
            <person name="Zhao M."/>
            <person name="Edger P.P."/>
            <person name="Chelaifa H."/>
            <person name="Tack D."/>
            <person name="Lassalle G."/>
            <person name="Mestiri I."/>
            <person name="Schnel N."/>
            <person name="Le Paslier M.C."/>
            <person name="Fan G."/>
            <person name="Renault V."/>
            <person name="Bayer P.E."/>
            <person name="Golicz A.A."/>
            <person name="Manoli S."/>
            <person name="Lee T.H."/>
            <person name="Thi V.H."/>
            <person name="Chalabi S."/>
            <person name="Hu Q."/>
            <person name="Fan C."/>
            <person name="Tollenaere R."/>
            <person name="Lu Y."/>
            <person name="Battail C."/>
            <person name="Shen J."/>
            <person name="Sidebottom C.H."/>
            <person name="Wang X."/>
            <person name="Canaguier A."/>
            <person name="Chauveau A."/>
            <person name="Berard A."/>
            <person name="Deniot G."/>
            <person name="Guan M."/>
            <person name="Liu Z."/>
            <person name="Sun F."/>
            <person name="Lim Y.P."/>
            <person name="Lyons E."/>
            <person name="Town C.D."/>
            <person name="Bancroft I."/>
            <person name="Wang X."/>
            <person name="Meng J."/>
            <person name="Ma J."/>
            <person name="Pires J.C."/>
            <person name="King G.J."/>
            <person name="Brunel D."/>
            <person name="Delourme R."/>
            <person name="Renard M."/>
            <person name="Aury J.M."/>
            <person name="Adams K.L."/>
            <person name="Batley J."/>
            <person name="Snowdon R.J."/>
            <person name="Tost J."/>
            <person name="Edwards D."/>
            <person name="Zhou Y."/>
            <person name="Hua W."/>
            <person name="Sharpe A.G."/>
            <person name="Paterson A.H."/>
            <person name="Guan C."/>
            <person name="Wincker P."/>
        </authorList>
    </citation>
    <scope>NUCLEOTIDE SEQUENCE [LARGE SCALE GENOMIC DNA]</scope>
    <source>
        <strain evidence="3">cv. Darmor-bzh</strain>
    </source>
</reference>
<keyword evidence="3" id="KW-1185">Reference proteome</keyword>
<dbReference type="EMBL" id="LK032625">
    <property type="protein sequence ID" value="CDY45444.1"/>
    <property type="molecule type" value="Genomic_DNA"/>
</dbReference>